<evidence type="ECO:0000313" key="1">
    <source>
        <dbReference type="EMBL" id="KAG0418886.1"/>
    </source>
</evidence>
<name>A0AC60PFG6_IXOPE</name>
<evidence type="ECO:0000313" key="2">
    <source>
        <dbReference type="Proteomes" id="UP000805193"/>
    </source>
</evidence>
<accession>A0AC60PFG6</accession>
<proteinExistence type="predicted"/>
<reference evidence="1 2" key="1">
    <citation type="journal article" date="2020" name="Cell">
        <title>Large-Scale Comparative Analyses of Tick Genomes Elucidate Their Genetic Diversity and Vector Capacities.</title>
        <authorList>
            <consortium name="Tick Genome and Microbiome Consortium (TIGMIC)"/>
            <person name="Jia N."/>
            <person name="Wang J."/>
            <person name="Shi W."/>
            <person name="Du L."/>
            <person name="Sun Y."/>
            <person name="Zhan W."/>
            <person name="Jiang J.F."/>
            <person name="Wang Q."/>
            <person name="Zhang B."/>
            <person name="Ji P."/>
            <person name="Bell-Sakyi L."/>
            <person name="Cui X.M."/>
            <person name="Yuan T.T."/>
            <person name="Jiang B.G."/>
            <person name="Yang W.F."/>
            <person name="Lam T.T."/>
            <person name="Chang Q.C."/>
            <person name="Ding S.J."/>
            <person name="Wang X.J."/>
            <person name="Zhu J.G."/>
            <person name="Ruan X.D."/>
            <person name="Zhao L."/>
            <person name="Wei J.T."/>
            <person name="Ye R.Z."/>
            <person name="Que T.C."/>
            <person name="Du C.H."/>
            <person name="Zhou Y.H."/>
            <person name="Cheng J.X."/>
            <person name="Dai P.F."/>
            <person name="Guo W.B."/>
            <person name="Han X.H."/>
            <person name="Huang E.J."/>
            <person name="Li L.F."/>
            <person name="Wei W."/>
            <person name="Gao Y.C."/>
            <person name="Liu J.Z."/>
            <person name="Shao H.Z."/>
            <person name="Wang X."/>
            <person name="Wang C.C."/>
            <person name="Yang T.C."/>
            <person name="Huo Q.B."/>
            <person name="Li W."/>
            <person name="Chen H.Y."/>
            <person name="Chen S.E."/>
            <person name="Zhou L.G."/>
            <person name="Ni X.B."/>
            <person name="Tian J.H."/>
            <person name="Sheng Y."/>
            <person name="Liu T."/>
            <person name="Pan Y.S."/>
            <person name="Xia L.Y."/>
            <person name="Li J."/>
            <person name="Zhao F."/>
            <person name="Cao W.C."/>
        </authorList>
    </citation>
    <scope>NUCLEOTIDE SEQUENCE [LARGE SCALE GENOMIC DNA]</scope>
    <source>
        <strain evidence="1">Iper-2018</strain>
    </source>
</reference>
<organism evidence="1 2">
    <name type="scientific">Ixodes persulcatus</name>
    <name type="common">Taiga tick</name>
    <dbReference type="NCBI Taxonomy" id="34615"/>
    <lineage>
        <taxon>Eukaryota</taxon>
        <taxon>Metazoa</taxon>
        <taxon>Ecdysozoa</taxon>
        <taxon>Arthropoda</taxon>
        <taxon>Chelicerata</taxon>
        <taxon>Arachnida</taxon>
        <taxon>Acari</taxon>
        <taxon>Parasitiformes</taxon>
        <taxon>Ixodida</taxon>
        <taxon>Ixodoidea</taxon>
        <taxon>Ixodidae</taxon>
        <taxon>Ixodinae</taxon>
        <taxon>Ixodes</taxon>
    </lineage>
</organism>
<sequence>MINTIGIVEVIVISSIPTQEDLPFPRSEMLYIYTIKGTECGFSCFSGMLVFTGLGNKLKGPLRVSLIWNTISTALCGPLNLELFRRKIFDHPVELKKKTPPGQNSTTTTPEPENLKEGNETKRTQKGRCKATHATQSKTELVEHCWTTGHSFDLDNATTLAREQRSNTVPIRAPLAAASRVLIGKRPRQSQLECSGAPMVVLYQYQKLYSSLDPRD</sequence>
<dbReference type="Proteomes" id="UP000805193">
    <property type="component" value="Unassembled WGS sequence"/>
</dbReference>
<protein>
    <submittedName>
        <fullName evidence="1">Uncharacterized protein</fullName>
    </submittedName>
</protein>
<gene>
    <name evidence="1" type="ORF">HPB47_004538</name>
</gene>
<keyword evidence="2" id="KW-1185">Reference proteome</keyword>
<dbReference type="EMBL" id="JABSTQ010010691">
    <property type="protein sequence ID" value="KAG0418886.1"/>
    <property type="molecule type" value="Genomic_DNA"/>
</dbReference>
<comment type="caution">
    <text evidence="1">The sequence shown here is derived from an EMBL/GenBank/DDBJ whole genome shotgun (WGS) entry which is preliminary data.</text>
</comment>